<dbReference type="PANTHER" id="PTHR43685">
    <property type="entry name" value="GLYCOSYLTRANSFERASE"/>
    <property type="match status" value="1"/>
</dbReference>
<keyword evidence="2" id="KW-0808">Transferase</keyword>
<dbReference type="EMBL" id="PDTI01000037">
    <property type="protein sequence ID" value="PIE62588.1"/>
    <property type="molecule type" value="Genomic_DNA"/>
</dbReference>
<evidence type="ECO:0000313" key="2">
    <source>
        <dbReference type="EMBL" id="PIE62588.1"/>
    </source>
</evidence>
<organism evidence="2 3">
    <name type="scientific">Desulfobacter postgatei</name>
    <dbReference type="NCBI Taxonomy" id="2293"/>
    <lineage>
        <taxon>Bacteria</taxon>
        <taxon>Pseudomonadati</taxon>
        <taxon>Thermodesulfobacteriota</taxon>
        <taxon>Desulfobacteria</taxon>
        <taxon>Desulfobacterales</taxon>
        <taxon>Desulfobacteraceae</taxon>
        <taxon>Desulfobacter</taxon>
    </lineage>
</organism>
<dbReference type="GO" id="GO:0016740">
    <property type="term" value="F:transferase activity"/>
    <property type="evidence" value="ECO:0007669"/>
    <property type="project" value="UniProtKB-KW"/>
</dbReference>
<dbReference type="Gene3D" id="3.90.550.10">
    <property type="entry name" value="Spore Coat Polysaccharide Biosynthesis Protein SpsA, Chain A"/>
    <property type="match status" value="1"/>
</dbReference>
<protein>
    <submittedName>
        <fullName evidence="2">Glycosyl transferase</fullName>
    </submittedName>
</protein>
<dbReference type="InterPro" id="IPR050834">
    <property type="entry name" value="Glycosyltransf_2"/>
</dbReference>
<dbReference type="AlphaFoldDB" id="A0A2G6MR66"/>
<dbReference type="Pfam" id="PF00535">
    <property type="entry name" value="Glycos_transf_2"/>
    <property type="match status" value="1"/>
</dbReference>
<dbReference type="CDD" id="cd00761">
    <property type="entry name" value="Glyco_tranf_GTA_type"/>
    <property type="match status" value="1"/>
</dbReference>
<dbReference type="InterPro" id="IPR029044">
    <property type="entry name" value="Nucleotide-diphossugar_trans"/>
</dbReference>
<name>A0A2G6MR66_9BACT</name>
<evidence type="ECO:0000259" key="1">
    <source>
        <dbReference type="Pfam" id="PF00535"/>
    </source>
</evidence>
<comment type="caution">
    <text evidence="2">The sequence shown here is derived from an EMBL/GenBank/DDBJ whole genome shotgun (WGS) entry which is preliminary data.</text>
</comment>
<sequence length="282" mass="31653">MIAQNKNTVSVIIPTFNRAYSLGRAVDSVLAQDYQPKEIIVVDDGSTDKTQDLLAGYADKIRVLVQENKGVSAARNLGIKKSRGDFIALLDSDDTWEKNKLSCQMAFFKSNPGAMICQTEEVWIRKGRRVNPRKKHKKPSGMIFEPSLKLCLISPSAVMIKKQLFDQKGMFNEAFPVCEDYDLWLRISHDTAVYLIDTPLTVKTGGHGDQLSAAHSQDKYRIQSILNLIKSNVLSWEQEQAALNVFKEKCQIYANGCMKRGREKEGAHYLMLAKGIGVSSYV</sequence>
<accession>A0A2G6MR66</accession>
<evidence type="ECO:0000313" key="3">
    <source>
        <dbReference type="Proteomes" id="UP000231203"/>
    </source>
</evidence>
<gene>
    <name evidence="2" type="ORF">CSA25_04370</name>
</gene>
<feature type="domain" description="Glycosyltransferase 2-like" evidence="1">
    <location>
        <begin position="10"/>
        <end position="164"/>
    </location>
</feature>
<dbReference type="InterPro" id="IPR001173">
    <property type="entry name" value="Glyco_trans_2-like"/>
</dbReference>
<dbReference type="SUPFAM" id="SSF53448">
    <property type="entry name" value="Nucleotide-diphospho-sugar transferases"/>
    <property type="match status" value="1"/>
</dbReference>
<dbReference type="Proteomes" id="UP000231203">
    <property type="component" value="Unassembled WGS sequence"/>
</dbReference>
<proteinExistence type="predicted"/>
<dbReference type="PANTHER" id="PTHR43685:SF2">
    <property type="entry name" value="GLYCOSYLTRANSFERASE 2-LIKE DOMAIN-CONTAINING PROTEIN"/>
    <property type="match status" value="1"/>
</dbReference>
<reference evidence="2 3" key="1">
    <citation type="submission" date="2017-10" db="EMBL/GenBank/DDBJ databases">
        <title>Novel microbial diversity and functional potential in the marine mammal oral microbiome.</title>
        <authorList>
            <person name="Dudek N.K."/>
            <person name="Sun C.L."/>
            <person name="Burstein D."/>
            <person name="Kantor R.S."/>
            <person name="Aliaga Goltsman D.S."/>
            <person name="Bik E.M."/>
            <person name="Thomas B.C."/>
            <person name="Banfield J.F."/>
            <person name="Relman D.A."/>
        </authorList>
    </citation>
    <scope>NUCLEOTIDE SEQUENCE [LARGE SCALE GENOMIC DNA]</scope>
    <source>
        <strain evidence="2">DOLJORAL78_47_202</strain>
    </source>
</reference>